<sequence>MAINSASSEIYFQEHLIQLDLTLHGADCPICLEDIDPRDVSFTLPCHHKFDRRCIMEWVQTGGTEDVRCPACRTAVENVIGGWDYVEELKLWMYGGLGKRYPEISRLIALQLELRLLWLERQSTRPRWLLNAHLARFPVVDSIYLIRRLLVYHFGLRSKYIGSNSISKYKEVTSSTIAKDSELAEKARRFIKRELSVLQHEMTEKDRDKYVQGVINVISSVDLKSAGGRAELLIHETLKHVSRTHADILVCRILPSRLC</sequence>
<proteinExistence type="predicted"/>
<dbReference type="InterPro" id="IPR013083">
    <property type="entry name" value="Znf_RING/FYVE/PHD"/>
</dbReference>
<accession>A0A3N4I0V3</accession>
<evidence type="ECO:0000256" key="3">
    <source>
        <dbReference type="ARBA" id="ARBA00022833"/>
    </source>
</evidence>
<dbReference type="PANTHER" id="PTHR45969">
    <property type="entry name" value="RING ZINC FINGER PROTEIN-RELATED"/>
    <property type="match status" value="1"/>
</dbReference>
<name>A0A3N4I0V3_ASCIM</name>
<dbReference type="STRING" id="1160509.A0A3N4I0V3"/>
<dbReference type="EMBL" id="ML119695">
    <property type="protein sequence ID" value="RPA79732.1"/>
    <property type="molecule type" value="Genomic_DNA"/>
</dbReference>
<keyword evidence="7" id="KW-1185">Reference proteome</keyword>
<dbReference type="AlphaFoldDB" id="A0A3N4I0V3"/>
<keyword evidence="1" id="KW-0479">Metal-binding</keyword>
<evidence type="ECO:0000313" key="6">
    <source>
        <dbReference type="EMBL" id="RPA79732.1"/>
    </source>
</evidence>
<reference evidence="6 7" key="1">
    <citation type="journal article" date="2018" name="Nat. Ecol. Evol.">
        <title>Pezizomycetes genomes reveal the molecular basis of ectomycorrhizal truffle lifestyle.</title>
        <authorList>
            <person name="Murat C."/>
            <person name="Payen T."/>
            <person name="Noel B."/>
            <person name="Kuo A."/>
            <person name="Morin E."/>
            <person name="Chen J."/>
            <person name="Kohler A."/>
            <person name="Krizsan K."/>
            <person name="Balestrini R."/>
            <person name="Da Silva C."/>
            <person name="Montanini B."/>
            <person name="Hainaut M."/>
            <person name="Levati E."/>
            <person name="Barry K.W."/>
            <person name="Belfiori B."/>
            <person name="Cichocki N."/>
            <person name="Clum A."/>
            <person name="Dockter R.B."/>
            <person name="Fauchery L."/>
            <person name="Guy J."/>
            <person name="Iotti M."/>
            <person name="Le Tacon F."/>
            <person name="Lindquist E.A."/>
            <person name="Lipzen A."/>
            <person name="Malagnac F."/>
            <person name="Mello A."/>
            <person name="Molinier V."/>
            <person name="Miyauchi S."/>
            <person name="Poulain J."/>
            <person name="Riccioni C."/>
            <person name="Rubini A."/>
            <person name="Sitrit Y."/>
            <person name="Splivallo R."/>
            <person name="Traeger S."/>
            <person name="Wang M."/>
            <person name="Zifcakova L."/>
            <person name="Wipf D."/>
            <person name="Zambonelli A."/>
            <person name="Paolocci F."/>
            <person name="Nowrousian M."/>
            <person name="Ottonello S."/>
            <person name="Baldrian P."/>
            <person name="Spatafora J.W."/>
            <person name="Henrissat B."/>
            <person name="Nagy L.G."/>
            <person name="Aury J.M."/>
            <person name="Wincker P."/>
            <person name="Grigoriev I.V."/>
            <person name="Bonfante P."/>
            <person name="Martin F.M."/>
        </authorList>
    </citation>
    <scope>NUCLEOTIDE SEQUENCE [LARGE SCALE GENOMIC DNA]</scope>
    <source>
        <strain evidence="6 7">RN42</strain>
    </source>
</reference>
<dbReference type="InterPro" id="IPR001841">
    <property type="entry name" value="Znf_RING"/>
</dbReference>
<keyword evidence="3" id="KW-0862">Zinc</keyword>
<keyword evidence="2 4" id="KW-0863">Zinc-finger</keyword>
<dbReference type="GO" id="GO:0016567">
    <property type="term" value="P:protein ubiquitination"/>
    <property type="evidence" value="ECO:0007669"/>
    <property type="project" value="TreeGrafter"/>
</dbReference>
<dbReference type="GO" id="GO:0061630">
    <property type="term" value="F:ubiquitin protein ligase activity"/>
    <property type="evidence" value="ECO:0007669"/>
    <property type="project" value="TreeGrafter"/>
</dbReference>
<dbReference type="PANTHER" id="PTHR45969:SF69">
    <property type="entry name" value="FINGER DOMAIN PROTEIN, PUTATIVE (AFU_ORTHOLOGUE AFUA_3G12190)-RELATED"/>
    <property type="match status" value="1"/>
</dbReference>
<dbReference type="SUPFAM" id="SSF57850">
    <property type="entry name" value="RING/U-box"/>
    <property type="match status" value="1"/>
</dbReference>
<protein>
    <recommendedName>
        <fullName evidence="5">RING-type domain-containing protein</fullName>
    </recommendedName>
</protein>
<dbReference type="Pfam" id="PF13639">
    <property type="entry name" value="zf-RING_2"/>
    <property type="match status" value="1"/>
</dbReference>
<organism evidence="6 7">
    <name type="scientific">Ascobolus immersus RN42</name>
    <dbReference type="NCBI Taxonomy" id="1160509"/>
    <lineage>
        <taxon>Eukaryota</taxon>
        <taxon>Fungi</taxon>
        <taxon>Dikarya</taxon>
        <taxon>Ascomycota</taxon>
        <taxon>Pezizomycotina</taxon>
        <taxon>Pezizomycetes</taxon>
        <taxon>Pezizales</taxon>
        <taxon>Ascobolaceae</taxon>
        <taxon>Ascobolus</taxon>
    </lineage>
</organism>
<gene>
    <name evidence="6" type="ORF">BJ508DRAFT_415737</name>
</gene>
<evidence type="ECO:0000256" key="1">
    <source>
        <dbReference type="ARBA" id="ARBA00022723"/>
    </source>
</evidence>
<dbReference type="PROSITE" id="PS50089">
    <property type="entry name" value="ZF_RING_2"/>
    <property type="match status" value="1"/>
</dbReference>
<evidence type="ECO:0000259" key="5">
    <source>
        <dbReference type="PROSITE" id="PS50089"/>
    </source>
</evidence>
<evidence type="ECO:0000313" key="7">
    <source>
        <dbReference type="Proteomes" id="UP000275078"/>
    </source>
</evidence>
<evidence type="ECO:0000256" key="2">
    <source>
        <dbReference type="ARBA" id="ARBA00022771"/>
    </source>
</evidence>
<dbReference type="CDD" id="cd16448">
    <property type="entry name" value="RING-H2"/>
    <property type="match status" value="1"/>
</dbReference>
<dbReference type="SMART" id="SM00184">
    <property type="entry name" value="RING"/>
    <property type="match status" value="1"/>
</dbReference>
<dbReference type="GO" id="GO:0008270">
    <property type="term" value="F:zinc ion binding"/>
    <property type="evidence" value="ECO:0007669"/>
    <property type="project" value="UniProtKB-KW"/>
</dbReference>
<evidence type="ECO:0000256" key="4">
    <source>
        <dbReference type="PROSITE-ProRule" id="PRU00175"/>
    </source>
</evidence>
<feature type="domain" description="RING-type" evidence="5">
    <location>
        <begin position="28"/>
        <end position="73"/>
    </location>
</feature>
<dbReference type="Gene3D" id="3.30.40.10">
    <property type="entry name" value="Zinc/RING finger domain, C3HC4 (zinc finger)"/>
    <property type="match status" value="1"/>
</dbReference>
<dbReference type="Proteomes" id="UP000275078">
    <property type="component" value="Unassembled WGS sequence"/>
</dbReference>
<dbReference type="OrthoDB" id="21204at2759"/>